<accession>A0ACC1HPJ3</accession>
<evidence type="ECO:0000313" key="1">
    <source>
        <dbReference type="EMBL" id="KAJ1677063.1"/>
    </source>
</evidence>
<evidence type="ECO:0000313" key="2">
    <source>
        <dbReference type="Proteomes" id="UP001145114"/>
    </source>
</evidence>
<keyword evidence="2" id="KW-1185">Reference proteome</keyword>
<protein>
    <submittedName>
        <fullName evidence="1">Uncharacterized protein</fullName>
    </submittedName>
</protein>
<dbReference type="EMBL" id="JAMZIH010003047">
    <property type="protein sequence ID" value="KAJ1677063.1"/>
    <property type="molecule type" value="Genomic_DNA"/>
</dbReference>
<sequence length="231" mass="25908">MDAIQTKFPKTEVVAALQCAGNRRDGQAKIKPVNGVIWATGTISNSRWVGHDTTCDWQNWHVEFEAYGLASDDAHYGSSIPLAWVLNPRSDILLAYEMNSCPLPRDHGYPLRVIVPGVIGARWVKWVHQIRIQPHESNNYYQQRDYKILPPMADKHNCQEYWSKFPAIHEFNVQSVTTSPQEGQPVMANSWCQVQGYAVAGGGRMIDRVEVSVDGGTSWQLAELFGIPGNS</sequence>
<gene>
    <name evidence="1" type="ORF">EV182_006954</name>
</gene>
<comment type="caution">
    <text evidence="1">The sequence shown here is derived from an EMBL/GenBank/DDBJ whole genome shotgun (WGS) entry which is preliminary data.</text>
</comment>
<proteinExistence type="predicted"/>
<dbReference type="Proteomes" id="UP001145114">
    <property type="component" value="Unassembled WGS sequence"/>
</dbReference>
<organism evidence="1 2">
    <name type="scientific">Spiromyces aspiralis</name>
    <dbReference type="NCBI Taxonomy" id="68401"/>
    <lineage>
        <taxon>Eukaryota</taxon>
        <taxon>Fungi</taxon>
        <taxon>Fungi incertae sedis</taxon>
        <taxon>Zoopagomycota</taxon>
        <taxon>Kickxellomycotina</taxon>
        <taxon>Kickxellomycetes</taxon>
        <taxon>Kickxellales</taxon>
        <taxon>Kickxellaceae</taxon>
        <taxon>Spiromyces</taxon>
    </lineage>
</organism>
<feature type="non-terminal residue" evidence="1">
    <location>
        <position position="231"/>
    </location>
</feature>
<name>A0ACC1HPJ3_9FUNG</name>
<reference evidence="1" key="1">
    <citation type="submission" date="2022-06" db="EMBL/GenBank/DDBJ databases">
        <title>Phylogenomic reconstructions and comparative analyses of Kickxellomycotina fungi.</title>
        <authorList>
            <person name="Reynolds N.K."/>
            <person name="Stajich J.E."/>
            <person name="Barry K."/>
            <person name="Grigoriev I.V."/>
            <person name="Crous P."/>
            <person name="Smith M.E."/>
        </authorList>
    </citation>
    <scope>NUCLEOTIDE SEQUENCE</scope>
    <source>
        <strain evidence="1">RSA 2271</strain>
    </source>
</reference>